<protein>
    <submittedName>
        <fullName evidence="1">Uncharacterized protein</fullName>
    </submittedName>
</protein>
<organism evidence="1 2">
    <name type="scientific">Pluteus cervinus</name>
    <dbReference type="NCBI Taxonomy" id="181527"/>
    <lineage>
        <taxon>Eukaryota</taxon>
        <taxon>Fungi</taxon>
        <taxon>Dikarya</taxon>
        <taxon>Basidiomycota</taxon>
        <taxon>Agaricomycotina</taxon>
        <taxon>Agaricomycetes</taxon>
        <taxon>Agaricomycetidae</taxon>
        <taxon>Agaricales</taxon>
        <taxon>Pluteineae</taxon>
        <taxon>Pluteaceae</taxon>
        <taxon>Pluteus</taxon>
    </lineage>
</organism>
<name>A0ACD3AK86_9AGAR</name>
<keyword evidence="2" id="KW-1185">Reference proteome</keyword>
<reference evidence="1 2" key="1">
    <citation type="journal article" date="2019" name="Nat. Ecol. Evol.">
        <title>Megaphylogeny resolves global patterns of mushroom evolution.</title>
        <authorList>
            <person name="Varga T."/>
            <person name="Krizsan K."/>
            <person name="Foldi C."/>
            <person name="Dima B."/>
            <person name="Sanchez-Garcia M."/>
            <person name="Sanchez-Ramirez S."/>
            <person name="Szollosi G.J."/>
            <person name="Szarkandi J.G."/>
            <person name="Papp V."/>
            <person name="Albert L."/>
            <person name="Andreopoulos W."/>
            <person name="Angelini C."/>
            <person name="Antonin V."/>
            <person name="Barry K.W."/>
            <person name="Bougher N.L."/>
            <person name="Buchanan P."/>
            <person name="Buyck B."/>
            <person name="Bense V."/>
            <person name="Catcheside P."/>
            <person name="Chovatia M."/>
            <person name="Cooper J."/>
            <person name="Damon W."/>
            <person name="Desjardin D."/>
            <person name="Finy P."/>
            <person name="Geml J."/>
            <person name="Haridas S."/>
            <person name="Hughes K."/>
            <person name="Justo A."/>
            <person name="Karasinski D."/>
            <person name="Kautmanova I."/>
            <person name="Kiss B."/>
            <person name="Kocsube S."/>
            <person name="Kotiranta H."/>
            <person name="LaButti K.M."/>
            <person name="Lechner B.E."/>
            <person name="Liimatainen K."/>
            <person name="Lipzen A."/>
            <person name="Lukacs Z."/>
            <person name="Mihaltcheva S."/>
            <person name="Morgado L.N."/>
            <person name="Niskanen T."/>
            <person name="Noordeloos M.E."/>
            <person name="Ohm R.A."/>
            <person name="Ortiz-Santana B."/>
            <person name="Ovrebo C."/>
            <person name="Racz N."/>
            <person name="Riley R."/>
            <person name="Savchenko A."/>
            <person name="Shiryaev A."/>
            <person name="Soop K."/>
            <person name="Spirin V."/>
            <person name="Szebenyi C."/>
            <person name="Tomsovsky M."/>
            <person name="Tulloss R.E."/>
            <person name="Uehling J."/>
            <person name="Grigoriev I.V."/>
            <person name="Vagvolgyi C."/>
            <person name="Papp T."/>
            <person name="Martin F.M."/>
            <person name="Miettinen O."/>
            <person name="Hibbett D.S."/>
            <person name="Nagy L.G."/>
        </authorList>
    </citation>
    <scope>NUCLEOTIDE SEQUENCE [LARGE SCALE GENOMIC DNA]</scope>
    <source>
        <strain evidence="1 2">NL-1719</strain>
    </source>
</reference>
<dbReference type="Proteomes" id="UP000308600">
    <property type="component" value="Unassembled WGS sequence"/>
</dbReference>
<accession>A0ACD3AK86</accession>
<gene>
    <name evidence="1" type="ORF">BDN72DRAFT_845308</name>
</gene>
<evidence type="ECO:0000313" key="2">
    <source>
        <dbReference type="Proteomes" id="UP000308600"/>
    </source>
</evidence>
<feature type="non-terminal residue" evidence="1">
    <location>
        <position position="1"/>
    </location>
</feature>
<evidence type="ECO:0000313" key="1">
    <source>
        <dbReference type="EMBL" id="TFK65629.1"/>
    </source>
</evidence>
<proteinExistence type="predicted"/>
<sequence length="81" mass="9429">VIHDSLKNHLQDMIWKPGVCRLYQGIEVQTLKGFINQGVTLLVKGRCVRLRVFIKPLPTRQYRIEQPAVRAYLDSLRKTLV</sequence>
<dbReference type="EMBL" id="ML208430">
    <property type="protein sequence ID" value="TFK65629.1"/>
    <property type="molecule type" value="Genomic_DNA"/>
</dbReference>